<dbReference type="PANTHER" id="PTHR45527">
    <property type="entry name" value="NONRIBOSOMAL PEPTIDE SYNTHETASE"/>
    <property type="match status" value="1"/>
</dbReference>
<proteinExistence type="predicted"/>
<dbReference type="Proteomes" id="UP000680045">
    <property type="component" value="Unassembled WGS sequence"/>
</dbReference>
<organism evidence="2 3">
    <name type="scientific">Peribacillus frigoritolerans</name>
    <dbReference type="NCBI Taxonomy" id="450367"/>
    <lineage>
        <taxon>Bacteria</taxon>
        <taxon>Bacillati</taxon>
        <taxon>Bacillota</taxon>
        <taxon>Bacilli</taxon>
        <taxon>Bacillales</taxon>
        <taxon>Bacillaceae</taxon>
        <taxon>Peribacillus</taxon>
    </lineage>
</organism>
<dbReference type="GO" id="GO:0044550">
    <property type="term" value="P:secondary metabolite biosynthetic process"/>
    <property type="evidence" value="ECO:0007669"/>
    <property type="project" value="TreeGrafter"/>
</dbReference>
<dbReference type="GO" id="GO:0005737">
    <property type="term" value="C:cytoplasm"/>
    <property type="evidence" value="ECO:0007669"/>
    <property type="project" value="TreeGrafter"/>
</dbReference>
<dbReference type="PANTHER" id="PTHR45527:SF1">
    <property type="entry name" value="FATTY ACID SYNTHASE"/>
    <property type="match status" value="1"/>
</dbReference>
<reference evidence="2" key="1">
    <citation type="submission" date="2021-04" db="EMBL/GenBank/DDBJ databases">
        <title>Whole genome sequencing of Enterococci isolates from hospitalized patients.</title>
        <authorList>
            <person name="Ogoti B.M."/>
            <person name="Onyambu F.G."/>
        </authorList>
    </citation>
    <scope>NUCLEOTIDE SEQUENCE</scope>
    <source>
        <strain evidence="2">242</strain>
    </source>
</reference>
<dbReference type="GO" id="GO:0043041">
    <property type="term" value="P:amino acid activation for nonribosomal peptide biosynthetic process"/>
    <property type="evidence" value="ECO:0007669"/>
    <property type="project" value="TreeGrafter"/>
</dbReference>
<dbReference type="GO" id="GO:0008610">
    <property type="term" value="P:lipid biosynthetic process"/>
    <property type="evidence" value="ECO:0007669"/>
    <property type="project" value="UniProtKB-ARBA"/>
</dbReference>
<dbReference type="Pfam" id="PF00668">
    <property type="entry name" value="Condensation"/>
    <property type="match status" value="1"/>
</dbReference>
<dbReference type="SUPFAM" id="SSF52777">
    <property type="entry name" value="CoA-dependent acyltransferases"/>
    <property type="match status" value="2"/>
</dbReference>
<dbReference type="InterPro" id="IPR001242">
    <property type="entry name" value="Condensation_dom"/>
</dbReference>
<dbReference type="EMBL" id="JAGTPW010000025">
    <property type="protein sequence ID" value="MBR8645097.1"/>
    <property type="molecule type" value="Genomic_DNA"/>
</dbReference>
<dbReference type="Gene3D" id="3.30.559.10">
    <property type="entry name" value="Chloramphenicol acetyltransferase-like domain"/>
    <property type="match status" value="1"/>
</dbReference>
<name>A0A941FRA3_9BACI</name>
<evidence type="ECO:0000313" key="2">
    <source>
        <dbReference type="EMBL" id="MBR8645097.1"/>
    </source>
</evidence>
<dbReference type="GO" id="GO:0003824">
    <property type="term" value="F:catalytic activity"/>
    <property type="evidence" value="ECO:0007669"/>
    <property type="project" value="InterPro"/>
</dbReference>
<gene>
    <name evidence="2" type="ORF">KEH51_15105</name>
</gene>
<dbReference type="InterPro" id="IPR023213">
    <property type="entry name" value="CAT-like_dom_sf"/>
</dbReference>
<dbReference type="GO" id="GO:0031177">
    <property type="term" value="F:phosphopantetheine binding"/>
    <property type="evidence" value="ECO:0007669"/>
    <property type="project" value="TreeGrafter"/>
</dbReference>
<dbReference type="Gene3D" id="3.30.559.30">
    <property type="entry name" value="Nonribosomal peptide synthetase, condensation domain"/>
    <property type="match status" value="1"/>
</dbReference>
<feature type="domain" description="Condensation" evidence="1">
    <location>
        <begin position="5"/>
        <end position="190"/>
    </location>
</feature>
<sequence length="209" mass="23961">MREGFRASLFSTDKAEYLLLTFHHLIVDGWSSQLFVDELHELIGTDLVESTEMNAAFFQFAHHQNSMDFSEGLKFWKEYLEQIPNQSRFSTSMMKGSTQTINGNHIKFSLPKELEQKILSFCQNTSITEFSIHLAMAAYVLARMSGQRDICMGVPVANRTYEQDFEAIGNYVNVVPFRINFTEDATLKSISEKNCTGLCRDNKVRAYSH</sequence>
<protein>
    <recommendedName>
        <fullName evidence="1">Condensation domain-containing protein</fullName>
    </recommendedName>
</protein>
<dbReference type="AlphaFoldDB" id="A0A941FRA3"/>
<evidence type="ECO:0000259" key="1">
    <source>
        <dbReference type="Pfam" id="PF00668"/>
    </source>
</evidence>
<accession>A0A941FRA3</accession>
<comment type="caution">
    <text evidence="2">The sequence shown here is derived from an EMBL/GenBank/DDBJ whole genome shotgun (WGS) entry which is preliminary data.</text>
</comment>
<evidence type="ECO:0000313" key="3">
    <source>
        <dbReference type="Proteomes" id="UP000680045"/>
    </source>
</evidence>